<dbReference type="Pfam" id="PF02458">
    <property type="entry name" value="Transferase"/>
    <property type="match status" value="1"/>
</dbReference>
<protein>
    <submittedName>
        <fullName evidence="2">Uncharacterized protein</fullName>
    </submittedName>
</protein>
<gene>
    <name evidence="2" type="ORF">ANE_LOCUS24090</name>
</gene>
<evidence type="ECO:0000313" key="2">
    <source>
        <dbReference type="EMBL" id="VVB13646.1"/>
    </source>
</evidence>
<evidence type="ECO:0000313" key="3">
    <source>
        <dbReference type="Proteomes" id="UP000489600"/>
    </source>
</evidence>
<name>A0A565CJB8_9BRAS</name>
<dbReference type="EMBL" id="CABITT030000008">
    <property type="protein sequence ID" value="VVB13646.1"/>
    <property type="molecule type" value="Genomic_DNA"/>
</dbReference>
<proteinExistence type="predicted"/>
<evidence type="ECO:0000256" key="1">
    <source>
        <dbReference type="ARBA" id="ARBA00022679"/>
    </source>
</evidence>
<dbReference type="InterPro" id="IPR023213">
    <property type="entry name" value="CAT-like_dom_sf"/>
</dbReference>
<dbReference type="OrthoDB" id="1862401at2759"/>
<comment type="caution">
    <text evidence="2">The sequence shown here is derived from an EMBL/GenBank/DDBJ whole genome shotgun (WGS) entry which is preliminary data.</text>
</comment>
<reference evidence="2" key="1">
    <citation type="submission" date="2019-07" db="EMBL/GenBank/DDBJ databases">
        <authorList>
            <person name="Dittberner H."/>
        </authorList>
    </citation>
    <scope>NUCLEOTIDE SEQUENCE [LARGE SCALE GENOMIC DNA]</scope>
</reference>
<sequence length="138" mass="15462">MERAIPFITNGDHVMFSMHYIQKGLLFLKPPSVSESDDPTFKPKDFFMETLLLKLKDSLATTLSHFYPLAGRLSTLKTDDSRSYSVFVDCNNSPAGAGFIHVKTDLSVSDIVDSKYVPLVVQSFFDHHKAEGITMVMP</sequence>
<accession>A0A565CJB8</accession>
<dbReference type="PANTHER" id="PTHR31896">
    <property type="entry name" value="FAMILY REGULATORY PROTEIN, PUTATIVE (AFU_ORTHOLOGUE AFUA_3G14730)-RELATED"/>
    <property type="match status" value="1"/>
</dbReference>
<organism evidence="2 3">
    <name type="scientific">Arabis nemorensis</name>
    <dbReference type="NCBI Taxonomy" id="586526"/>
    <lineage>
        <taxon>Eukaryota</taxon>
        <taxon>Viridiplantae</taxon>
        <taxon>Streptophyta</taxon>
        <taxon>Embryophyta</taxon>
        <taxon>Tracheophyta</taxon>
        <taxon>Spermatophyta</taxon>
        <taxon>Magnoliopsida</taxon>
        <taxon>eudicotyledons</taxon>
        <taxon>Gunneridae</taxon>
        <taxon>Pentapetalae</taxon>
        <taxon>rosids</taxon>
        <taxon>malvids</taxon>
        <taxon>Brassicales</taxon>
        <taxon>Brassicaceae</taxon>
        <taxon>Arabideae</taxon>
        <taxon>Arabis</taxon>
    </lineage>
</organism>
<dbReference type="Proteomes" id="UP000489600">
    <property type="component" value="Unassembled WGS sequence"/>
</dbReference>
<dbReference type="Gene3D" id="3.30.559.10">
    <property type="entry name" value="Chloramphenicol acetyltransferase-like domain"/>
    <property type="match status" value="1"/>
</dbReference>
<dbReference type="InterPro" id="IPR051283">
    <property type="entry name" value="Sec_Metabolite_Acyltrans"/>
</dbReference>
<dbReference type="PANTHER" id="PTHR31896:SF40">
    <property type="entry name" value="ANTHRANILATE N-HYDROXYCINNAMOYL_BENZOYLTRANSFERASE-LIKE PROTEIN-RELATED"/>
    <property type="match status" value="1"/>
</dbReference>
<keyword evidence="3" id="KW-1185">Reference proteome</keyword>
<dbReference type="AlphaFoldDB" id="A0A565CJB8"/>
<dbReference type="GO" id="GO:0016740">
    <property type="term" value="F:transferase activity"/>
    <property type="evidence" value="ECO:0007669"/>
    <property type="project" value="UniProtKB-KW"/>
</dbReference>
<keyword evidence="1" id="KW-0808">Transferase</keyword>